<evidence type="ECO:0000313" key="4">
    <source>
        <dbReference type="Proteomes" id="UP000625930"/>
    </source>
</evidence>
<reference evidence="3" key="1">
    <citation type="submission" date="2020-11" db="EMBL/GenBank/DDBJ databases">
        <title>Enhanced detection system for hospital associated transmission using whole genome sequencing surveillance.</title>
        <authorList>
            <person name="Harrison L.H."/>
            <person name="Van Tyne D."/>
            <person name="Marsh J.W."/>
            <person name="Griffith M.P."/>
            <person name="Snyder D.J."/>
            <person name="Cooper V.S."/>
            <person name="Mustapha M."/>
        </authorList>
    </citation>
    <scope>NUCLEOTIDE SEQUENCE</scope>
    <source>
        <strain evidence="3">STEN00091</strain>
    </source>
</reference>
<comment type="similarity">
    <text evidence="1">Belongs to the FlgA family.</text>
</comment>
<protein>
    <recommendedName>
        <fullName evidence="1">Flagella basal body P-ring formation protein FlgA</fullName>
    </recommendedName>
</protein>
<dbReference type="RefSeq" id="WP_164171580.1">
    <property type="nucleotide sequence ID" value="NZ_CP040438.1"/>
</dbReference>
<dbReference type="AlphaFoldDB" id="A0AA89W815"/>
<dbReference type="Proteomes" id="UP000625930">
    <property type="component" value="Unassembled WGS sequence"/>
</dbReference>
<evidence type="ECO:0000313" key="3">
    <source>
        <dbReference type="EMBL" id="MBH1652089.1"/>
    </source>
</evidence>
<comment type="function">
    <text evidence="1">Involved in the assembly process of the P-ring formation. It may associate with FlgF on the rod constituting a structure essential for the P-ring assembly or may act as a modulator protein for the P-ring assembly.</text>
</comment>
<keyword evidence="3" id="KW-0282">Flagellum</keyword>
<dbReference type="GO" id="GO:0042597">
    <property type="term" value="C:periplasmic space"/>
    <property type="evidence" value="ECO:0007669"/>
    <property type="project" value="UniProtKB-SubCell"/>
</dbReference>
<sequence>MLMVALASPVPAHSTPAPLPGQYLAARVVETVQARLQAQGSTAIVSMLGRVADVAGVGADPEVEVGTVAGRWPRARASVPVRLTDSRGTRRLVTVWLAASDLREVLAYSNDYPAMVPGEKLQATPVRIDMACCEGPAITTLADVRGKRLRRAVHAGSPVLAGDLTAAPEVAAQQQVTLAVERGAVRIVVAGTALASGRLGERIQVRPQGSQRAVQARVSAPAEVVIDE</sequence>
<proteinExistence type="inferred from homology"/>
<dbReference type="NCBIfam" id="TIGR03170">
    <property type="entry name" value="flgA_cterm"/>
    <property type="match status" value="1"/>
</dbReference>
<keyword evidence="3" id="KW-0966">Cell projection</keyword>
<evidence type="ECO:0000259" key="2">
    <source>
        <dbReference type="Pfam" id="PF13144"/>
    </source>
</evidence>
<name>A0AA89W815_STEMA</name>
<accession>A0AA89W815</accession>
<keyword evidence="3" id="KW-0969">Cilium</keyword>
<dbReference type="InterPro" id="IPR017585">
    <property type="entry name" value="SAF_FlgA"/>
</dbReference>
<organism evidence="3 4">
    <name type="scientific">Stenotrophomonas maltophilia</name>
    <name type="common">Pseudomonas maltophilia</name>
    <name type="synonym">Xanthomonas maltophilia</name>
    <dbReference type="NCBI Taxonomy" id="40324"/>
    <lineage>
        <taxon>Bacteria</taxon>
        <taxon>Pseudomonadati</taxon>
        <taxon>Pseudomonadota</taxon>
        <taxon>Gammaproteobacteria</taxon>
        <taxon>Lysobacterales</taxon>
        <taxon>Lysobacteraceae</taxon>
        <taxon>Stenotrophomonas</taxon>
        <taxon>Stenotrophomonas maltophilia group</taxon>
    </lineage>
</organism>
<keyword evidence="1" id="KW-1005">Bacterial flagellum biogenesis</keyword>
<comment type="subcellular location">
    <subcellularLocation>
        <location evidence="1">Periplasm</location>
    </subcellularLocation>
</comment>
<dbReference type="Pfam" id="PF13144">
    <property type="entry name" value="ChapFlgA"/>
    <property type="match status" value="1"/>
</dbReference>
<feature type="domain" description="Flagella basal body P-ring formation protein FlgA SAF" evidence="2">
    <location>
        <begin position="127"/>
        <end position="225"/>
    </location>
</feature>
<dbReference type="InterPro" id="IPR039246">
    <property type="entry name" value="Flagellar_FlgA"/>
</dbReference>
<dbReference type="PANTHER" id="PTHR36307">
    <property type="entry name" value="FLAGELLA BASAL BODY P-RING FORMATION PROTEIN FLGA"/>
    <property type="match status" value="1"/>
</dbReference>
<keyword evidence="1" id="KW-0574">Periplasm</keyword>
<dbReference type="EMBL" id="JADUNP010000011">
    <property type="protein sequence ID" value="MBH1652089.1"/>
    <property type="molecule type" value="Genomic_DNA"/>
</dbReference>
<evidence type="ECO:0000256" key="1">
    <source>
        <dbReference type="RuleBase" id="RU362063"/>
    </source>
</evidence>
<dbReference type="GO" id="GO:0044780">
    <property type="term" value="P:bacterial-type flagellum assembly"/>
    <property type="evidence" value="ECO:0007669"/>
    <property type="project" value="InterPro"/>
</dbReference>
<dbReference type="Gene3D" id="2.30.30.760">
    <property type="match status" value="1"/>
</dbReference>
<comment type="caution">
    <text evidence="3">The sequence shown here is derived from an EMBL/GenBank/DDBJ whole genome shotgun (WGS) entry which is preliminary data.</text>
</comment>
<gene>
    <name evidence="3" type="primary">flgA</name>
    <name evidence="3" type="ORF">I5U67_07905</name>
</gene>
<dbReference type="PANTHER" id="PTHR36307:SF1">
    <property type="entry name" value="FLAGELLA BASAL BODY P-RING FORMATION PROTEIN FLGA"/>
    <property type="match status" value="1"/>
</dbReference>